<evidence type="ECO:0000313" key="1">
    <source>
        <dbReference type="EMBL" id="MFL0269325.1"/>
    </source>
</evidence>
<keyword evidence="2" id="KW-1185">Reference proteome</keyword>
<reference evidence="1 2" key="1">
    <citation type="submission" date="2024-11" db="EMBL/GenBank/DDBJ databases">
        <authorList>
            <person name="Heng Y.C."/>
            <person name="Lim A.C.H."/>
            <person name="Lee J.K.Y."/>
            <person name="Kittelmann S."/>
        </authorList>
    </citation>
    <scope>NUCLEOTIDE SEQUENCE [LARGE SCALE GENOMIC DNA]</scope>
    <source>
        <strain evidence="1 2">WILCCON 0202</strain>
    </source>
</reference>
<dbReference type="RefSeq" id="WP_406765951.1">
    <property type="nucleotide sequence ID" value="NZ_JBJHZY010000003.1"/>
</dbReference>
<comment type="caution">
    <text evidence="1">The sequence shown here is derived from an EMBL/GenBank/DDBJ whole genome shotgun (WGS) entry which is preliminary data.</text>
</comment>
<dbReference type="Proteomes" id="UP001623661">
    <property type="component" value="Unassembled WGS sequence"/>
</dbReference>
<evidence type="ECO:0000313" key="2">
    <source>
        <dbReference type="Proteomes" id="UP001623661"/>
    </source>
</evidence>
<organism evidence="1 2">
    <name type="scientific">Candidatus Clostridium radicumherbarum</name>
    <dbReference type="NCBI Taxonomy" id="3381662"/>
    <lineage>
        <taxon>Bacteria</taxon>
        <taxon>Bacillati</taxon>
        <taxon>Bacillota</taxon>
        <taxon>Clostridia</taxon>
        <taxon>Eubacteriales</taxon>
        <taxon>Clostridiaceae</taxon>
        <taxon>Clostridium</taxon>
    </lineage>
</organism>
<dbReference type="EMBL" id="JBJHZY010000003">
    <property type="protein sequence ID" value="MFL0269325.1"/>
    <property type="molecule type" value="Genomic_DNA"/>
</dbReference>
<sequence length="67" mass="8048">MDQKYTLEDMLQYAAFYHIKEMLLCMDGLSYSDKRMVKIINSHGGLDKYYEDLKARYIKFQELKISI</sequence>
<name>A0ABW8TUD9_9CLOT</name>
<accession>A0ABW8TUD9</accession>
<protein>
    <submittedName>
        <fullName evidence="1">Uncharacterized protein</fullName>
    </submittedName>
</protein>
<gene>
    <name evidence="1" type="ORF">ACJDUH_14645</name>
</gene>
<proteinExistence type="predicted"/>